<dbReference type="PANTHER" id="PTHR43479:SF11">
    <property type="entry name" value="ACREF_ENVCD OPERON REPRESSOR-RELATED"/>
    <property type="match status" value="1"/>
</dbReference>
<organism evidence="4 5">
    <name type="scientific">Beggiatoa alba B18LD</name>
    <dbReference type="NCBI Taxonomy" id="395493"/>
    <lineage>
        <taxon>Bacteria</taxon>
        <taxon>Pseudomonadati</taxon>
        <taxon>Pseudomonadota</taxon>
        <taxon>Gammaproteobacteria</taxon>
        <taxon>Thiotrichales</taxon>
        <taxon>Thiotrichaceae</taxon>
        <taxon>Beggiatoa</taxon>
    </lineage>
</organism>
<dbReference type="HOGENOM" id="CLU_075824_0_0_6"/>
<evidence type="ECO:0000313" key="4">
    <source>
        <dbReference type="EMBL" id="EIJ42916.1"/>
    </source>
</evidence>
<dbReference type="PANTHER" id="PTHR43479">
    <property type="entry name" value="ACREF/ENVCD OPERON REPRESSOR-RELATED"/>
    <property type="match status" value="1"/>
</dbReference>
<dbReference type="Gene3D" id="1.10.357.10">
    <property type="entry name" value="Tetracycline Repressor, domain 2"/>
    <property type="match status" value="1"/>
</dbReference>
<dbReference type="AlphaFoldDB" id="I3CH23"/>
<dbReference type="GO" id="GO:0003677">
    <property type="term" value="F:DNA binding"/>
    <property type="evidence" value="ECO:0007669"/>
    <property type="project" value="UniProtKB-UniRule"/>
</dbReference>
<dbReference type="InterPro" id="IPR009057">
    <property type="entry name" value="Homeodomain-like_sf"/>
</dbReference>
<evidence type="ECO:0000259" key="3">
    <source>
        <dbReference type="PROSITE" id="PS50977"/>
    </source>
</evidence>
<dbReference type="eggNOG" id="COG1309">
    <property type="taxonomic scope" value="Bacteria"/>
</dbReference>
<keyword evidence="1 2" id="KW-0238">DNA-binding</keyword>
<sequence length="257" mass="30092">MTKLTRKQRELLQREELILETASRLMQTHGYLGLTMDKIAEAIEYSKGTIYQHFTCKEEVLATLCVRTHSSMLDMFERVVKYPAPTRVRMSGLMLAYTLHVYLHPLEFHNFQVIKTTSFKDKLSPEKKQALLESELKTLDTVSSVPREAITNGDVILDPRLTPEELTFSFWAMSYGGLLILSSDFPFDHMKIRPHFVLQNTFLMYLDNMNWKPLSSEWDYAKSQREILENLFTEELKCLTPEQYKRLLAFTTCKEEK</sequence>
<reference evidence="4 5" key="1">
    <citation type="submission" date="2011-11" db="EMBL/GenBank/DDBJ databases">
        <title>Improved High-Quality Draft sequence of Beggiatoa alba B18lD.</title>
        <authorList>
            <consortium name="US DOE Joint Genome Institute"/>
            <person name="Lucas S."/>
            <person name="Han J."/>
            <person name="Lapidus A."/>
            <person name="Cheng J.-F."/>
            <person name="Goodwin L."/>
            <person name="Pitluck S."/>
            <person name="Peters L."/>
            <person name="Mikhailova N."/>
            <person name="Held B."/>
            <person name="Detter J.C."/>
            <person name="Han C."/>
            <person name="Tapia R."/>
            <person name="Land M."/>
            <person name="Hauser L."/>
            <person name="Kyrpides N."/>
            <person name="Ivanova N."/>
            <person name="Pagani I."/>
            <person name="Samuel K."/>
            <person name="Teske A."/>
            <person name="Mueller J."/>
            <person name="Woyke T."/>
        </authorList>
    </citation>
    <scope>NUCLEOTIDE SEQUENCE [LARGE SCALE GENOMIC DNA]</scope>
    <source>
        <strain evidence="4 5">B18LD</strain>
    </source>
</reference>
<feature type="DNA-binding region" description="H-T-H motif" evidence="2">
    <location>
        <begin position="35"/>
        <end position="54"/>
    </location>
</feature>
<protein>
    <submittedName>
        <fullName evidence="4">Transcriptional regulator</fullName>
    </submittedName>
</protein>
<keyword evidence="5" id="KW-1185">Reference proteome</keyword>
<evidence type="ECO:0000313" key="5">
    <source>
        <dbReference type="Proteomes" id="UP000005744"/>
    </source>
</evidence>
<dbReference type="PRINTS" id="PR00455">
    <property type="entry name" value="HTHTETR"/>
</dbReference>
<dbReference type="SUPFAM" id="SSF46689">
    <property type="entry name" value="Homeodomain-like"/>
    <property type="match status" value="1"/>
</dbReference>
<feature type="domain" description="HTH tetR-type" evidence="3">
    <location>
        <begin position="12"/>
        <end position="72"/>
    </location>
</feature>
<name>I3CH23_9GAMM</name>
<dbReference type="InterPro" id="IPR050624">
    <property type="entry name" value="HTH-type_Tx_Regulator"/>
</dbReference>
<evidence type="ECO:0000256" key="1">
    <source>
        <dbReference type="ARBA" id="ARBA00023125"/>
    </source>
</evidence>
<dbReference type="RefSeq" id="WP_002686170.1">
    <property type="nucleotide sequence ID" value="NZ_JH600070.1"/>
</dbReference>
<gene>
    <name evidence="4" type="ORF">BegalDRAFT_2050</name>
</gene>
<accession>I3CH23</accession>
<dbReference type="Proteomes" id="UP000005744">
    <property type="component" value="Unassembled WGS sequence"/>
</dbReference>
<proteinExistence type="predicted"/>
<dbReference type="OrthoDB" id="63332at2"/>
<evidence type="ECO:0000256" key="2">
    <source>
        <dbReference type="PROSITE-ProRule" id="PRU00335"/>
    </source>
</evidence>
<dbReference type="PROSITE" id="PS50977">
    <property type="entry name" value="HTH_TETR_2"/>
    <property type="match status" value="1"/>
</dbReference>
<dbReference type="STRING" id="395493.BegalDRAFT_2050"/>
<dbReference type="InterPro" id="IPR001647">
    <property type="entry name" value="HTH_TetR"/>
</dbReference>
<dbReference type="EMBL" id="JH600070">
    <property type="protein sequence ID" value="EIJ42916.1"/>
    <property type="molecule type" value="Genomic_DNA"/>
</dbReference>
<dbReference type="Pfam" id="PF00440">
    <property type="entry name" value="TetR_N"/>
    <property type="match status" value="1"/>
</dbReference>